<keyword evidence="1" id="KW-0812">Transmembrane</keyword>
<dbReference type="InterPro" id="IPR050256">
    <property type="entry name" value="Glycosyltransferase_2"/>
</dbReference>
<dbReference type="SUPFAM" id="SSF53448">
    <property type="entry name" value="Nucleotide-diphospho-sugar transferases"/>
    <property type="match status" value="1"/>
</dbReference>
<proteinExistence type="predicted"/>
<evidence type="ECO:0000313" key="3">
    <source>
        <dbReference type="EMBL" id="SVB11022.1"/>
    </source>
</evidence>
<evidence type="ECO:0000259" key="2">
    <source>
        <dbReference type="Pfam" id="PF00535"/>
    </source>
</evidence>
<feature type="transmembrane region" description="Helical" evidence="1">
    <location>
        <begin position="253"/>
        <end position="273"/>
    </location>
</feature>
<dbReference type="Pfam" id="PF00535">
    <property type="entry name" value="Glycos_transf_2"/>
    <property type="match status" value="1"/>
</dbReference>
<accession>A0A382BCL6</accession>
<dbReference type="AlphaFoldDB" id="A0A382BCL6"/>
<dbReference type="PANTHER" id="PTHR48090:SF7">
    <property type="entry name" value="RFBJ PROTEIN"/>
    <property type="match status" value="1"/>
</dbReference>
<feature type="non-terminal residue" evidence="3">
    <location>
        <position position="1"/>
    </location>
</feature>
<gene>
    <name evidence="3" type="ORF">METZ01_LOCUS163876</name>
</gene>
<dbReference type="EMBL" id="UINC01029010">
    <property type="protein sequence ID" value="SVB11022.1"/>
    <property type="molecule type" value="Genomic_DNA"/>
</dbReference>
<keyword evidence="1" id="KW-1133">Transmembrane helix</keyword>
<dbReference type="InterPro" id="IPR029044">
    <property type="entry name" value="Nucleotide-diphossugar_trans"/>
</dbReference>
<dbReference type="Gene3D" id="3.90.550.10">
    <property type="entry name" value="Spore Coat Polysaccharide Biosynthesis Protein SpsA, Chain A"/>
    <property type="match status" value="1"/>
</dbReference>
<feature type="domain" description="Glycosyltransferase 2-like" evidence="2">
    <location>
        <begin position="8"/>
        <end position="152"/>
    </location>
</feature>
<organism evidence="3">
    <name type="scientific">marine metagenome</name>
    <dbReference type="NCBI Taxonomy" id="408172"/>
    <lineage>
        <taxon>unclassified sequences</taxon>
        <taxon>metagenomes</taxon>
        <taxon>ecological metagenomes</taxon>
    </lineage>
</organism>
<protein>
    <recommendedName>
        <fullName evidence="2">Glycosyltransferase 2-like domain-containing protein</fullName>
    </recommendedName>
</protein>
<dbReference type="InterPro" id="IPR001173">
    <property type="entry name" value="Glyco_trans_2-like"/>
</dbReference>
<reference evidence="3" key="1">
    <citation type="submission" date="2018-05" db="EMBL/GenBank/DDBJ databases">
        <authorList>
            <person name="Lanie J.A."/>
            <person name="Ng W.-L."/>
            <person name="Kazmierczak K.M."/>
            <person name="Andrzejewski T.M."/>
            <person name="Davidsen T.M."/>
            <person name="Wayne K.J."/>
            <person name="Tettelin H."/>
            <person name="Glass J.I."/>
            <person name="Rusch D."/>
            <person name="Podicherti R."/>
            <person name="Tsui H.-C.T."/>
            <person name="Winkler M.E."/>
        </authorList>
    </citation>
    <scope>NUCLEOTIDE SEQUENCE</scope>
</reference>
<sequence>VAKPETTSVVIPAFNEGTIIGTVISDLLSVGPWHEVIVVDDGSTDDTSQQAANAGARVIRHPYNKGNGAAVKSGIRAAEAQYILILDGDGQHRPDDAPHLLSKLSNYELVVGARAASTHASLVRRLGNGLLNRLASYLTAHPITDLTSGFRAAQATHLREFLHLLPNGFSTPTTTTLAFIKAGHSVTFEPIEARRRDGHSKIRLARDGAKFLLIILRVITIYSPLRIFVPLSILSLTGGIGYALWTIATETHVTNTSVLLTVLGVLVFLIGLVSDQIATIRTAPRPHD</sequence>
<evidence type="ECO:0000256" key="1">
    <source>
        <dbReference type="SAM" id="Phobius"/>
    </source>
</evidence>
<name>A0A382BCL6_9ZZZZ</name>
<dbReference type="PANTHER" id="PTHR48090">
    <property type="entry name" value="UNDECAPRENYL-PHOSPHATE 4-DEOXY-4-FORMAMIDO-L-ARABINOSE TRANSFERASE-RELATED"/>
    <property type="match status" value="1"/>
</dbReference>
<dbReference type="CDD" id="cd04179">
    <property type="entry name" value="DPM_DPG-synthase_like"/>
    <property type="match status" value="1"/>
</dbReference>
<keyword evidence="1" id="KW-0472">Membrane</keyword>